<keyword evidence="2" id="KW-0472">Membrane</keyword>
<dbReference type="Proteomes" id="UP000886749">
    <property type="component" value="Unassembled WGS sequence"/>
</dbReference>
<dbReference type="PANTHER" id="PTHR37806:SF1">
    <property type="entry name" value="PEPTIDASE C39-LIKE DOMAIN-CONTAINING PROTEIN"/>
    <property type="match status" value="1"/>
</dbReference>
<dbReference type="AlphaFoldDB" id="A0A9D1DCD9"/>
<organism evidence="4 5">
    <name type="scientific">Candidatus Egerieicola pullicola</name>
    <dbReference type="NCBI Taxonomy" id="2840775"/>
    <lineage>
        <taxon>Bacteria</taxon>
        <taxon>Bacillati</taxon>
        <taxon>Bacillota</taxon>
        <taxon>Clostridia</taxon>
        <taxon>Eubacteriales</taxon>
        <taxon>Oscillospiraceae</taxon>
        <taxon>Oscillospiraceae incertae sedis</taxon>
        <taxon>Candidatus Egerieicola</taxon>
    </lineage>
</organism>
<reference evidence="4" key="1">
    <citation type="submission" date="2020-10" db="EMBL/GenBank/DDBJ databases">
        <authorList>
            <person name="Gilroy R."/>
        </authorList>
    </citation>
    <scope>NUCLEOTIDE SEQUENCE</scope>
    <source>
        <strain evidence="4">CHK184-25365</strain>
    </source>
</reference>
<dbReference type="EMBL" id="DVGY01000080">
    <property type="protein sequence ID" value="HIR40876.1"/>
    <property type="molecule type" value="Genomic_DNA"/>
</dbReference>
<evidence type="ECO:0000256" key="2">
    <source>
        <dbReference type="SAM" id="Phobius"/>
    </source>
</evidence>
<proteinExistence type="predicted"/>
<accession>A0A9D1DCD9</accession>
<reference evidence="4" key="2">
    <citation type="journal article" date="2021" name="PeerJ">
        <title>Extensive microbial diversity within the chicken gut microbiome revealed by metagenomics and culture.</title>
        <authorList>
            <person name="Gilroy R."/>
            <person name="Ravi A."/>
            <person name="Getino M."/>
            <person name="Pursley I."/>
            <person name="Horton D.L."/>
            <person name="Alikhan N.F."/>
            <person name="Baker D."/>
            <person name="Gharbi K."/>
            <person name="Hall N."/>
            <person name="Watson M."/>
            <person name="Adriaenssens E.M."/>
            <person name="Foster-Nyarko E."/>
            <person name="Jarju S."/>
            <person name="Secka A."/>
            <person name="Antonio M."/>
            <person name="Oren A."/>
            <person name="Chaudhuri R.R."/>
            <person name="La Ragione R."/>
            <person name="Hildebrand F."/>
            <person name="Pallen M.J."/>
        </authorList>
    </citation>
    <scope>NUCLEOTIDE SEQUENCE</scope>
    <source>
        <strain evidence="4">CHK184-25365</strain>
    </source>
</reference>
<protein>
    <submittedName>
        <fullName evidence="4">C39 family peptidase</fullName>
    </submittedName>
</protein>
<evidence type="ECO:0000313" key="5">
    <source>
        <dbReference type="Proteomes" id="UP000886749"/>
    </source>
</evidence>
<keyword evidence="2" id="KW-1133">Transmembrane helix</keyword>
<keyword evidence="2" id="KW-0812">Transmembrane</keyword>
<dbReference type="PANTHER" id="PTHR37806">
    <property type="entry name" value="LMO0724 PROTEIN"/>
    <property type="match status" value="1"/>
</dbReference>
<feature type="compositionally biased region" description="Low complexity" evidence="1">
    <location>
        <begin position="83"/>
        <end position="104"/>
    </location>
</feature>
<dbReference type="InterPro" id="IPR039564">
    <property type="entry name" value="Peptidase_C39-like"/>
</dbReference>
<comment type="caution">
    <text evidence="4">The sequence shown here is derived from an EMBL/GenBank/DDBJ whole genome shotgun (WGS) entry which is preliminary data.</text>
</comment>
<feature type="domain" description="Peptidase C39-like" evidence="3">
    <location>
        <begin position="114"/>
        <end position="284"/>
    </location>
</feature>
<dbReference type="Pfam" id="PF13529">
    <property type="entry name" value="Peptidase_C39_2"/>
    <property type="match status" value="1"/>
</dbReference>
<dbReference type="Gene3D" id="3.90.70.10">
    <property type="entry name" value="Cysteine proteinases"/>
    <property type="match status" value="1"/>
</dbReference>
<name>A0A9D1DCD9_9FIRM</name>
<evidence type="ECO:0000256" key="1">
    <source>
        <dbReference type="SAM" id="MobiDB-lite"/>
    </source>
</evidence>
<evidence type="ECO:0000259" key="3">
    <source>
        <dbReference type="Pfam" id="PF13529"/>
    </source>
</evidence>
<gene>
    <name evidence="4" type="ORF">IAB36_03505</name>
</gene>
<evidence type="ECO:0000313" key="4">
    <source>
        <dbReference type="EMBL" id="HIR40876.1"/>
    </source>
</evidence>
<feature type="region of interest" description="Disordered" evidence="1">
    <location>
        <begin position="49"/>
        <end position="109"/>
    </location>
</feature>
<sequence length="311" mass="32839">MEHARKKKIKTWQIVLLAGAAVVLVGAVVCLVLWLGRGDAARDTAAGVSQSASSQSQSETASSQAEPVSQAEPAEAVSSQVTPAPASESEVSPAESPVSAASQPEPDPGVRIGDFPVVYQLPELPTGCEITALTMALQYYGLDADKTEMAADYLPTSPSTNRYTGSDGRVYGIDLDAYFVGNPFDDSGMICGPAAIVTAANGFLADQGSSLQAADRTGASPDALYALVEQNTPVVVWVTIGMTPRQPAQMSWYTETGKYVDWTNNDHCAVLVGYTDSSVWIADPLAGLVEYSKTSFERVFASRGNRCVVLQ</sequence>
<feature type="compositionally biased region" description="Low complexity" evidence="1">
    <location>
        <begin position="49"/>
        <end position="65"/>
    </location>
</feature>
<feature type="transmembrane region" description="Helical" evidence="2">
    <location>
        <begin position="12"/>
        <end position="35"/>
    </location>
</feature>